<name>A0A2Z6Q4J9_9GLOM</name>
<dbReference type="InterPro" id="IPR014756">
    <property type="entry name" value="Ig_E-set"/>
</dbReference>
<dbReference type="SMART" id="SM00737">
    <property type="entry name" value="ML"/>
    <property type="match status" value="1"/>
</dbReference>
<feature type="domain" description="MD-2-related lipid-recognition" evidence="2">
    <location>
        <begin position="25"/>
        <end position="144"/>
    </location>
</feature>
<dbReference type="Proteomes" id="UP000615446">
    <property type="component" value="Unassembled WGS sequence"/>
</dbReference>
<gene>
    <name evidence="4" type="ORF">RCL2_002118200</name>
    <name evidence="3" type="ORF">RclHR1_10990006</name>
</gene>
<evidence type="ECO:0000256" key="1">
    <source>
        <dbReference type="ARBA" id="ARBA00016056"/>
    </source>
</evidence>
<dbReference type="EMBL" id="BLAL01000236">
    <property type="protein sequence ID" value="GES94451.1"/>
    <property type="molecule type" value="Genomic_DNA"/>
</dbReference>
<dbReference type="OrthoDB" id="2361821at2759"/>
<comment type="caution">
    <text evidence="3">The sequence shown here is derived from an EMBL/GenBank/DDBJ whole genome shotgun (WGS) entry which is preliminary data.</text>
</comment>
<dbReference type="SUPFAM" id="SSF81296">
    <property type="entry name" value="E set domains"/>
    <property type="match status" value="1"/>
</dbReference>
<dbReference type="Pfam" id="PF02221">
    <property type="entry name" value="E1_DerP2_DerF2"/>
    <property type="match status" value="1"/>
</dbReference>
<dbReference type="InterPro" id="IPR003172">
    <property type="entry name" value="ML_dom"/>
</dbReference>
<protein>
    <recommendedName>
        <fullName evidence="1">Phosphatidylglycerol/phosphatidylinositol transfer protein</fullName>
    </recommendedName>
</protein>
<reference evidence="3 5" key="1">
    <citation type="submission" date="2017-11" db="EMBL/GenBank/DDBJ databases">
        <title>The genome of Rhizophagus clarus HR1 reveals common genetic basis of auxotrophy among arbuscular mycorrhizal fungi.</title>
        <authorList>
            <person name="Kobayashi Y."/>
        </authorList>
    </citation>
    <scope>NUCLEOTIDE SEQUENCE [LARGE SCALE GENOMIC DNA]</scope>
    <source>
        <strain evidence="3 5">HR1</strain>
    </source>
</reference>
<evidence type="ECO:0000259" key="2">
    <source>
        <dbReference type="SMART" id="SM00737"/>
    </source>
</evidence>
<proteinExistence type="predicted"/>
<dbReference type="AlphaFoldDB" id="A0A2Z6Q4J9"/>
<keyword evidence="5" id="KW-1185">Reference proteome</keyword>
<sequence length="148" mass="16753">MKALASQYPMNFLYNRQAIDKLSGFRNCTDYDYPIKLNEFDFIPYPIVVGKWFFTKFTGVNEVAIQQGATITLSFSLDGKTSIKQLDFCSIIECPFAAGNFNESVLNFLPSEANDPVNTNIIFDTKFEVIGPDQKYLMCIEGPLAIKF</sequence>
<dbReference type="Proteomes" id="UP000247702">
    <property type="component" value="Unassembled WGS sequence"/>
</dbReference>
<evidence type="ECO:0000313" key="3">
    <source>
        <dbReference type="EMBL" id="GBB84365.1"/>
    </source>
</evidence>
<dbReference type="EMBL" id="BEXD01000112">
    <property type="protein sequence ID" value="GBB84365.1"/>
    <property type="molecule type" value="Genomic_DNA"/>
</dbReference>
<accession>A0A2Z6Q4J9</accession>
<evidence type="ECO:0000313" key="5">
    <source>
        <dbReference type="Proteomes" id="UP000247702"/>
    </source>
</evidence>
<reference evidence="4" key="2">
    <citation type="submission" date="2019-10" db="EMBL/GenBank/DDBJ databases">
        <title>Conservation and host-specific expression of non-tandemly repeated heterogenous ribosome RNA gene in arbuscular mycorrhizal fungi.</title>
        <authorList>
            <person name="Maeda T."/>
            <person name="Kobayashi Y."/>
            <person name="Nakagawa T."/>
            <person name="Ezawa T."/>
            <person name="Yamaguchi K."/>
            <person name="Bino T."/>
            <person name="Nishimoto Y."/>
            <person name="Shigenobu S."/>
            <person name="Kawaguchi M."/>
        </authorList>
    </citation>
    <scope>NUCLEOTIDE SEQUENCE</scope>
    <source>
        <strain evidence="4">HR1</strain>
    </source>
</reference>
<organism evidence="3 5">
    <name type="scientific">Rhizophagus clarus</name>
    <dbReference type="NCBI Taxonomy" id="94130"/>
    <lineage>
        <taxon>Eukaryota</taxon>
        <taxon>Fungi</taxon>
        <taxon>Fungi incertae sedis</taxon>
        <taxon>Mucoromycota</taxon>
        <taxon>Glomeromycotina</taxon>
        <taxon>Glomeromycetes</taxon>
        <taxon>Glomerales</taxon>
        <taxon>Glomeraceae</taxon>
        <taxon>Rhizophagus</taxon>
    </lineage>
</organism>
<evidence type="ECO:0000313" key="4">
    <source>
        <dbReference type="EMBL" id="GES94451.1"/>
    </source>
</evidence>